<feature type="compositionally biased region" description="Basic and acidic residues" evidence="1">
    <location>
        <begin position="24"/>
        <end position="41"/>
    </location>
</feature>
<evidence type="ECO:0000256" key="1">
    <source>
        <dbReference type="SAM" id="MobiDB-lite"/>
    </source>
</evidence>
<comment type="caution">
    <text evidence="2">The sequence shown here is derived from an EMBL/GenBank/DDBJ whole genome shotgun (WGS) entry which is preliminary data.</text>
</comment>
<evidence type="ECO:0000313" key="2">
    <source>
        <dbReference type="EMBL" id="KKN20998.1"/>
    </source>
</evidence>
<feature type="region of interest" description="Disordered" evidence="1">
    <location>
        <begin position="24"/>
        <end position="54"/>
    </location>
</feature>
<sequence length="77" mass="8292">MKLILLLAAVLVVALLVTQQLNEGKDAKAEQAAEIGTDKPPKVPTSPGDVPKFEDDMKKFMEDEAAKQAEKIGQATQ</sequence>
<name>A0A0F9RUW9_9ZZZZ</name>
<proteinExistence type="predicted"/>
<dbReference type="AlphaFoldDB" id="A0A0F9RUW9"/>
<gene>
    <name evidence="2" type="ORF">LCGC14_0929960</name>
</gene>
<dbReference type="EMBL" id="LAZR01003189">
    <property type="protein sequence ID" value="KKN20998.1"/>
    <property type="molecule type" value="Genomic_DNA"/>
</dbReference>
<protein>
    <submittedName>
        <fullName evidence="2">Uncharacterized protein</fullName>
    </submittedName>
</protein>
<reference evidence="2" key="1">
    <citation type="journal article" date="2015" name="Nature">
        <title>Complex archaea that bridge the gap between prokaryotes and eukaryotes.</title>
        <authorList>
            <person name="Spang A."/>
            <person name="Saw J.H."/>
            <person name="Jorgensen S.L."/>
            <person name="Zaremba-Niedzwiedzka K."/>
            <person name="Martijn J."/>
            <person name="Lind A.E."/>
            <person name="van Eijk R."/>
            <person name="Schleper C."/>
            <person name="Guy L."/>
            <person name="Ettema T.J."/>
        </authorList>
    </citation>
    <scope>NUCLEOTIDE SEQUENCE</scope>
</reference>
<organism evidence="2">
    <name type="scientific">marine sediment metagenome</name>
    <dbReference type="NCBI Taxonomy" id="412755"/>
    <lineage>
        <taxon>unclassified sequences</taxon>
        <taxon>metagenomes</taxon>
        <taxon>ecological metagenomes</taxon>
    </lineage>
</organism>
<accession>A0A0F9RUW9</accession>